<dbReference type="SUPFAM" id="SSF51182">
    <property type="entry name" value="RmlC-like cupins"/>
    <property type="match status" value="1"/>
</dbReference>
<evidence type="ECO:0000313" key="3">
    <source>
        <dbReference type="Proteomes" id="UP000288168"/>
    </source>
</evidence>
<gene>
    <name evidence="2" type="ORF">CEP54_005454</name>
</gene>
<dbReference type="AlphaFoldDB" id="A0A428QCA6"/>
<comment type="caution">
    <text evidence="2">The sequence shown here is derived from an EMBL/GenBank/DDBJ whole genome shotgun (WGS) entry which is preliminary data.</text>
</comment>
<dbReference type="InterPro" id="IPR011051">
    <property type="entry name" value="RmlC_Cupin_sf"/>
</dbReference>
<protein>
    <submittedName>
        <fullName evidence="2">Uncharacterized protein</fullName>
    </submittedName>
</protein>
<keyword evidence="3" id="KW-1185">Reference proteome</keyword>
<sequence>MADPSHFSDPFWTPPQDGLHTLPQSNKASYGVPPSWSSLDRTVGVELKIGGLGTISAKAELPEKSLMFIVHSENPNTQPTLKLEVTKDNCILKKRETDSDQYKPIPELVDLNPQVKDRAKYTDKVMFPKGKKSALLDATSSDKTTYWISVDRSNARIRYGKYLTNNSMTFMEVLFDPKKAEWMKNLNSTDVYRDNDPVPSKNIRFNEAPVTTDFPPLVVPQDQITLKQIEEFSAMTFANLPEGCQKLYHNISGPGITVQSNEFPQLPEAIDLSCRDENKVCGKILKGKEKEFGGKDETYLRITVGDNLANSPGIPYVMEIWPPGHYSPIHQHGDASAIIRVLYGSIDVTWFDALEKKRTPKPINNPVRLSKGDMTWLGENQYQIHQLKNNTDKVCITLQCYQFEKNDTIHDEAFHWIDKDLEIKDFIPESDNAYGTFVREMKEEWEKENSKLPN</sequence>
<name>A0A428QCA6_9HYPO</name>
<dbReference type="CDD" id="cd10548">
    <property type="entry name" value="cupin_CDO"/>
    <property type="match status" value="1"/>
</dbReference>
<dbReference type="EMBL" id="NKCI01000042">
    <property type="protein sequence ID" value="RSL62927.1"/>
    <property type="molecule type" value="Genomic_DNA"/>
</dbReference>
<accession>A0A428QCA6</accession>
<proteinExistence type="predicted"/>
<evidence type="ECO:0000256" key="1">
    <source>
        <dbReference type="SAM" id="MobiDB-lite"/>
    </source>
</evidence>
<dbReference type="InterPro" id="IPR014710">
    <property type="entry name" value="RmlC-like_jellyroll"/>
</dbReference>
<evidence type="ECO:0000313" key="2">
    <source>
        <dbReference type="EMBL" id="RSL62927.1"/>
    </source>
</evidence>
<reference evidence="2 3" key="1">
    <citation type="submission" date="2017-06" db="EMBL/GenBank/DDBJ databases">
        <title>Comparative genomic analysis of Ambrosia Fusariam Clade fungi.</title>
        <authorList>
            <person name="Stajich J.E."/>
            <person name="Carrillo J."/>
            <person name="Kijimoto T."/>
            <person name="Eskalen A."/>
            <person name="O'Donnell K."/>
            <person name="Kasson M."/>
        </authorList>
    </citation>
    <scope>NUCLEOTIDE SEQUENCE [LARGE SCALE GENOMIC DNA]</scope>
    <source>
        <strain evidence="2 3">NRRL62584</strain>
    </source>
</reference>
<dbReference type="OrthoDB" id="543511at2759"/>
<dbReference type="Gene3D" id="2.60.120.10">
    <property type="entry name" value="Jelly Rolls"/>
    <property type="match status" value="1"/>
</dbReference>
<feature type="region of interest" description="Disordered" evidence="1">
    <location>
        <begin position="1"/>
        <end position="34"/>
    </location>
</feature>
<organism evidence="2 3">
    <name type="scientific">Fusarium duplospermum</name>
    <dbReference type="NCBI Taxonomy" id="1325734"/>
    <lineage>
        <taxon>Eukaryota</taxon>
        <taxon>Fungi</taxon>
        <taxon>Dikarya</taxon>
        <taxon>Ascomycota</taxon>
        <taxon>Pezizomycotina</taxon>
        <taxon>Sordariomycetes</taxon>
        <taxon>Hypocreomycetidae</taxon>
        <taxon>Hypocreales</taxon>
        <taxon>Nectriaceae</taxon>
        <taxon>Fusarium</taxon>
        <taxon>Fusarium solani species complex</taxon>
    </lineage>
</organism>
<dbReference type="Proteomes" id="UP000288168">
    <property type="component" value="Unassembled WGS sequence"/>
</dbReference>